<feature type="non-terminal residue" evidence="1">
    <location>
        <position position="49"/>
    </location>
</feature>
<accession>A0ABN7XPI9</accession>
<sequence>NEKRFVKLEQKQLQNNTDVNVSDPVINQCVDTNSKSVEGDTPKQTNLRC</sequence>
<organism evidence="1 2">
    <name type="scientific">Gigaspora margarita</name>
    <dbReference type="NCBI Taxonomy" id="4874"/>
    <lineage>
        <taxon>Eukaryota</taxon>
        <taxon>Fungi</taxon>
        <taxon>Fungi incertae sedis</taxon>
        <taxon>Mucoromycota</taxon>
        <taxon>Glomeromycotina</taxon>
        <taxon>Glomeromycetes</taxon>
        <taxon>Diversisporales</taxon>
        <taxon>Gigasporaceae</taxon>
        <taxon>Gigaspora</taxon>
    </lineage>
</organism>
<comment type="caution">
    <text evidence="1">The sequence shown here is derived from an EMBL/GenBank/DDBJ whole genome shotgun (WGS) entry which is preliminary data.</text>
</comment>
<dbReference type="Proteomes" id="UP000789901">
    <property type="component" value="Unassembled WGS sequence"/>
</dbReference>
<evidence type="ECO:0000313" key="2">
    <source>
        <dbReference type="Proteomes" id="UP000789901"/>
    </source>
</evidence>
<evidence type="ECO:0000313" key="1">
    <source>
        <dbReference type="EMBL" id="CAG8857239.1"/>
    </source>
</evidence>
<proteinExistence type="predicted"/>
<reference evidence="1 2" key="1">
    <citation type="submission" date="2021-06" db="EMBL/GenBank/DDBJ databases">
        <authorList>
            <person name="Kallberg Y."/>
            <person name="Tangrot J."/>
            <person name="Rosling A."/>
        </authorList>
    </citation>
    <scope>NUCLEOTIDE SEQUENCE [LARGE SCALE GENOMIC DNA]</scope>
    <source>
        <strain evidence="1 2">120-4 pot B 10/14</strain>
    </source>
</reference>
<gene>
    <name evidence="1" type="ORF">GMARGA_LOCUS46060</name>
</gene>
<dbReference type="EMBL" id="CAJVQB010168594">
    <property type="protein sequence ID" value="CAG8857239.1"/>
    <property type="molecule type" value="Genomic_DNA"/>
</dbReference>
<name>A0ABN7XPI9_GIGMA</name>
<keyword evidence="2" id="KW-1185">Reference proteome</keyword>
<protein>
    <submittedName>
        <fullName evidence="1">15364_t:CDS:1</fullName>
    </submittedName>
</protein>
<feature type="non-terminal residue" evidence="1">
    <location>
        <position position="1"/>
    </location>
</feature>